<dbReference type="InterPro" id="IPR036691">
    <property type="entry name" value="Endo/exonu/phosph_ase_sf"/>
</dbReference>
<dbReference type="SUPFAM" id="SSF56219">
    <property type="entry name" value="DNase I-like"/>
    <property type="match status" value="1"/>
</dbReference>
<dbReference type="EMBL" id="OIVN01002704">
    <property type="protein sequence ID" value="SPD05811.1"/>
    <property type="molecule type" value="Genomic_DNA"/>
</dbReference>
<dbReference type="GO" id="GO:0016763">
    <property type="term" value="F:pentosyltransferase activity"/>
    <property type="evidence" value="ECO:0007669"/>
    <property type="project" value="UniProtKB-ARBA"/>
</dbReference>
<dbReference type="SUPFAM" id="SSF56672">
    <property type="entry name" value="DNA/RNA polymerases"/>
    <property type="match status" value="1"/>
</dbReference>
<feature type="domain" description="Reverse transcriptase" evidence="5">
    <location>
        <begin position="413"/>
        <end position="694"/>
    </location>
</feature>
<evidence type="ECO:0000313" key="6">
    <source>
        <dbReference type="EMBL" id="SPD05811.1"/>
    </source>
</evidence>
<dbReference type="InterPro" id="IPR043502">
    <property type="entry name" value="DNA/RNA_pol_sf"/>
</dbReference>
<sequence length="1358" mass="156332">MDKVMKTLGYSEKLAINARGKAGGLCMMWINSIDVKLVGFYGPALRGVKGGAWEHLNALLESIQEPWACFGDFNLTISDEEKLGGRRGNSSRQNFLQDMMFELGAIDLGYSGNQFTWSNNRWGRNAIKERLDRGIASISWRLKFPKATIYHLGAIKSDHCPIVLDTNPVDTFYPRPFRFEAAWTRDPRSLDIVKEAWVTEAKGSECFKLYRKQYNTQMALKKWNREVFGHCQHRIDSLMLQIQQIQQNEATEENHRNEACLQYELSEWLLRNEILWRQKSRETWLREGDKNSKYFHLSTIIRRRRNKIDTIKSDLGEWITDRKEIRKHFLTHFTSQFCEEEVDFPTNLEELIPNSISDSENEELCRIPTPQEIKKTLFDMSAQKSPGPDGLPVLFYKKYWGTVGNDVIRAVTNFFISGRLLREVNNTFLVLIPKVQNPTSVNHFRPISLCNVVYKIIAKILVSRLRPLLHKLISPCQSAFIPGRWVAENEVIVQELLHSFKQRKVKGGMMAIKLDLQKAYDRVNWSFLQTVLRNFGFKETFIAWIMECVTSVSFKLLINGGLTDSFNPSRGLRQGDPLSPYLFILCQETLSRLIEKQLSERRINGVKASIGGPAITHVMYADDIILFSKTNKKETTILNQCLDTYCTWSGQIVNRNKSGLVFSKYTPKPTIRHTKHLLQMKTLKKDAIYLGAPLFLSKASVRDFQFLKERLEAKLMGWRSKCLSWAGRCTMIKSVAQALPTYVMSTFELPNKICESMDALNRRFWWKPNNQNGKYMAWNSWDKLCQTKRDGGLGFRKTKEVNMALIAKLSWMVASKRNSICMELLRKKYKVRKDWLSKEPMKTASPIWRAIEKAKKIVLKGACYMVGDGNSINIWKDPWVPWLEDFKPKPKDDSIQLNPQMVSSLIDQNAHKWKLEALEQLFDQESVEAISRIIIPIRQREDKLMWIHDHKGVFTVKSAYKLNHDNSSGSNAGKLHLSNWNGSLGRRKVDKGVEVVEPLEFMLRRLVRGEDRVQLETTGFSCHTDRHSEVCVTNKPVMLDNNALTAYIQSSQVQVKHMVQPYARKEDEMAMKQVNTCNLFHAFNEVIIPLFITCYHFRSHLQFVITDFNPRWVKKFNKILTHLSNFEVINPAKDGSVHCFPGAVVGLKYHDNLALYPTEIPGGYSMFDFKHFLRKSYNLKIKNVSDIIKPKLILISRPKTRTFMNEDEIVDMMEELGFQVDVATPNRMSNLEKFAEELNSCSVMVGAHGAGLTNAVFLPAGAVMVQVVPLGLGWASTHCFGGPAREMGLHYVEYKIEPEESSLFKEYGPDHPVIVDPKSIFLKGNNVARATYIHGQNVKINLVRFRESLQKAMKFLGH</sequence>
<evidence type="ECO:0000256" key="2">
    <source>
        <dbReference type="ARBA" id="ARBA00022676"/>
    </source>
</evidence>
<comment type="subcellular location">
    <subcellularLocation>
        <location evidence="1">Golgi apparatus membrane</location>
        <topology evidence="1">Single-pass type II membrane protein</topology>
    </subcellularLocation>
</comment>
<keyword evidence="4" id="KW-0325">Glycoprotein</keyword>
<dbReference type="GO" id="GO:0000139">
    <property type="term" value="C:Golgi membrane"/>
    <property type="evidence" value="ECO:0007669"/>
    <property type="project" value="UniProtKB-SubCell"/>
</dbReference>
<evidence type="ECO:0000256" key="1">
    <source>
        <dbReference type="ARBA" id="ARBA00004323"/>
    </source>
</evidence>
<keyword evidence="2" id="KW-0328">Glycosyltransferase</keyword>
<gene>
    <name evidence="6" type="ORF">FSB_LOCUS33693</name>
</gene>
<dbReference type="InterPro" id="IPR049625">
    <property type="entry name" value="Glyco_transf_61_cat"/>
</dbReference>
<name>A0A2N9H2F8_FAGSY</name>
<organism evidence="6">
    <name type="scientific">Fagus sylvatica</name>
    <name type="common">Beechnut</name>
    <dbReference type="NCBI Taxonomy" id="28930"/>
    <lineage>
        <taxon>Eukaryota</taxon>
        <taxon>Viridiplantae</taxon>
        <taxon>Streptophyta</taxon>
        <taxon>Embryophyta</taxon>
        <taxon>Tracheophyta</taxon>
        <taxon>Spermatophyta</taxon>
        <taxon>Magnoliopsida</taxon>
        <taxon>eudicotyledons</taxon>
        <taxon>Gunneridae</taxon>
        <taxon>Pentapetalae</taxon>
        <taxon>rosids</taxon>
        <taxon>fabids</taxon>
        <taxon>Fagales</taxon>
        <taxon>Fagaceae</taxon>
        <taxon>Fagus</taxon>
    </lineage>
</organism>
<evidence type="ECO:0000256" key="3">
    <source>
        <dbReference type="ARBA" id="ARBA00022679"/>
    </source>
</evidence>
<protein>
    <recommendedName>
        <fullName evidence="5">Reverse transcriptase domain-containing protein</fullName>
    </recommendedName>
</protein>
<dbReference type="InterPro" id="IPR007657">
    <property type="entry name" value="Glycosyltransferase_61"/>
</dbReference>
<dbReference type="Pfam" id="PF00078">
    <property type="entry name" value="RVT_1"/>
    <property type="match status" value="1"/>
</dbReference>
<dbReference type="Pfam" id="PF04577">
    <property type="entry name" value="Glyco_transf_61"/>
    <property type="match status" value="1"/>
</dbReference>
<dbReference type="CDD" id="cd01650">
    <property type="entry name" value="RT_nLTR_like"/>
    <property type="match status" value="1"/>
</dbReference>
<proteinExistence type="predicted"/>
<accession>A0A2N9H2F8</accession>
<dbReference type="InterPro" id="IPR000477">
    <property type="entry name" value="RT_dom"/>
</dbReference>
<dbReference type="PROSITE" id="PS50878">
    <property type="entry name" value="RT_POL"/>
    <property type="match status" value="1"/>
</dbReference>
<evidence type="ECO:0000259" key="5">
    <source>
        <dbReference type="PROSITE" id="PS50878"/>
    </source>
</evidence>
<reference evidence="6" key="1">
    <citation type="submission" date="2018-02" db="EMBL/GenBank/DDBJ databases">
        <authorList>
            <person name="Cohen D.B."/>
            <person name="Kent A.D."/>
        </authorList>
    </citation>
    <scope>NUCLEOTIDE SEQUENCE</scope>
</reference>
<dbReference type="Gene3D" id="3.60.10.10">
    <property type="entry name" value="Endonuclease/exonuclease/phosphatase"/>
    <property type="match status" value="1"/>
</dbReference>
<evidence type="ECO:0000256" key="4">
    <source>
        <dbReference type="ARBA" id="ARBA00023180"/>
    </source>
</evidence>
<dbReference type="PANTHER" id="PTHR20961">
    <property type="entry name" value="GLYCOSYLTRANSFERASE"/>
    <property type="match status" value="1"/>
</dbReference>
<keyword evidence="3" id="KW-0808">Transferase</keyword>
<dbReference type="PANTHER" id="PTHR20961:SF108">
    <property type="entry name" value="GLYCOSYLTRANSFERASE"/>
    <property type="match status" value="1"/>
</dbReference>